<sequence length="261" mass="28764">MAKKRDKDKREKESDLPQFGGFKQLAGLKELKDKLEADKKAEEDARRKAIQAGQKPKPPPPAARKPEPILRSASAAEEELSFHRMMSGVTPLTTDKGRVPVTTEVRAPNPRLSVAEAKARATADTAAVLDHLHHLVDDAARFEVSDDGKRVEGRRTDVPPNFMRTLRRGLVPIDARLDLHGFTAEQARERLLDFLRQMRTRGERCVLVIHGKGEHTPGAGVLRGEIAAWLSQGRAREHVAAFATANGDDGGEGAVYVALRR</sequence>
<dbReference type="KEGG" id="llu:AKJ09_11360"/>
<reference evidence="3 4" key="1">
    <citation type="submission" date="2015-08" db="EMBL/GenBank/DDBJ databases">
        <authorList>
            <person name="Babu N.S."/>
            <person name="Beckwith C.J."/>
            <person name="Beseler K.G."/>
            <person name="Brison A."/>
            <person name="Carone J.V."/>
            <person name="Caskin T.P."/>
            <person name="Diamond M."/>
            <person name="Durham M.E."/>
            <person name="Foxe J.M."/>
            <person name="Go M."/>
            <person name="Henderson B.A."/>
            <person name="Jones I.B."/>
            <person name="McGettigan J.A."/>
            <person name="Micheletti S.J."/>
            <person name="Nasrallah M.E."/>
            <person name="Ortiz D."/>
            <person name="Piller C.R."/>
            <person name="Privatt S.R."/>
            <person name="Schneider S.L."/>
            <person name="Sharp S."/>
            <person name="Smith T.C."/>
            <person name="Stanton J.D."/>
            <person name="Ullery H.E."/>
            <person name="Wilson R.J."/>
            <person name="Serrano M.G."/>
            <person name="Buck G."/>
            <person name="Lee V."/>
            <person name="Wang Y."/>
            <person name="Carvalho R."/>
            <person name="Voegtly L."/>
            <person name="Shi R."/>
            <person name="Duckworth R."/>
            <person name="Johnson A."/>
            <person name="Loviza R."/>
            <person name="Walstead R."/>
            <person name="Shah Z."/>
            <person name="Kiflezghi M."/>
            <person name="Wade K."/>
            <person name="Ball S.L."/>
            <person name="Bradley K.W."/>
            <person name="Asai D.J."/>
            <person name="Bowman C.A."/>
            <person name="Russell D.A."/>
            <person name="Pope W.H."/>
            <person name="Jacobs-Sera D."/>
            <person name="Hendrix R.W."/>
            <person name="Hatfull G.F."/>
        </authorList>
    </citation>
    <scope>NUCLEOTIDE SEQUENCE [LARGE SCALE GENOMIC DNA]</scope>
    <source>
        <strain evidence="3 4">DSM 27648</strain>
    </source>
</reference>
<evidence type="ECO:0000313" key="3">
    <source>
        <dbReference type="EMBL" id="AKV04697.1"/>
    </source>
</evidence>
<evidence type="ECO:0000313" key="4">
    <source>
        <dbReference type="Proteomes" id="UP000064967"/>
    </source>
</evidence>
<dbReference type="Proteomes" id="UP000064967">
    <property type="component" value="Chromosome"/>
</dbReference>
<keyword evidence="4" id="KW-1185">Reference proteome</keyword>
<feature type="region of interest" description="Disordered" evidence="1">
    <location>
        <begin position="1"/>
        <end position="21"/>
    </location>
</feature>
<dbReference type="PROSITE" id="PS50828">
    <property type="entry name" value="SMR"/>
    <property type="match status" value="1"/>
</dbReference>
<name>A0A0K1QGA3_9BACT</name>
<proteinExistence type="predicted"/>
<dbReference type="InterPro" id="IPR002625">
    <property type="entry name" value="Smr_dom"/>
</dbReference>
<dbReference type="SUPFAM" id="SSF160443">
    <property type="entry name" value="SMR domain-like"/>
    <property type="match status" value="1"/>
</dbReference>
<feature type="region of interest" description="Disordered" evidence="1">
    <location>
        <begin position="33"/>
        <end position="68"/>
    </location>
</feature>
<dbReference type="InterPro" id="IPR036063">
    <property type="entry name" value="Smr_dom_sf"/>
</dbReference>
<dbReference type="Pfam" id="PF01713">
    <property type="entry name" value="Smr"/>
    <property type="match status" value="1"/>
</dbReference>
<organism evidence="3 4">
    <name type="scientific">Labilithrix luteola</name>
    <dbReference type="NCBI Taxonomy" id="1391654"/>
    <lineage>
        <taxon>Bacteria</taxon>
        <taxon>Pseudomonadati</taxon>
        <taxon>Myxococcota</taxon>
        <taxon>Polyangia</taxon>
        <taxon>Polyangiales</taxon>
        <taxon>Labilitrichaceae</taxon>
        <taxon>Labilithrix</taxon>
    </lineage>
</organism>
<feature type="compositionally biased region" description="Basic and acidic residues" evidence="1">
    <location>
        <begin position="33"/>
        <end position="47"/>
    </location>
</feature>
<dbReference type="RefSeq" id="WP_146655272.1">
    <property type="nucleotide sequence ID" value="NZ_CP012333.1"/>
</dbReference>
<evidence type="ECO:0000256" key="1">
    <source>
        <dbReference type="SAM" id="MobiDB-lite"/>
    </source>
</evidence>
<dbReference type="Gene3D" id="3.30.1370.110">
    <property type="match status" value="1"/>
</dbReference>
<dbReference type="PANTHER" id="PTHR35562">
    <property type="entry name" value="DNA ENDONUCLEASE SMRA-RELATED"/>
    <property type="match status" value="1"/>
</dbReference>
<feature type="domain" description="Smr" evidence="2">
    <location>
        <begin position="177"/>
        <end position="260"/>
    </location>
</feature>
<dbReference type="SMART" id="SM00463">
    <property type="entry name" value="SMR"/>
    <property type="match status" value="1"/>
</dbReference>
<dbReference type="EMBL" id="CP012333">
    <property type="protein sequence ID" value="AKV04697.1"/>
    <property type="molecule type" value="Genomic_DNA"/>
</dbReference>
<accession>A0A0K1QGA3</accession>
<protein>
    <submittedName>
        <fullName evidence="3">Smr domain protein</fullName>
    </submittedName>
</protein>
<dbReference type="STRING" id="1391654.AKJ09_11360"/>
<dbReference type="OrthoDB" id="9808881at2"/>
<dbReference type="PANTHER" id="PTHR35562:SF2">
    <property type="entry name" value="DNA ENDONUCLEASE SMRA-RELATED"/>
    <property type="match status" value="1"/>
</dbReference>
<gene>
    <name evidence="3" type="ORF">AKJ09_11360</name>
</gene>
<dbReference type="AlphaFoldDB" id="A0A0K1QGA3"/>
<evidence type="ECO:0000259" key="2">
    <source>
        <dbReference type="PROSITE" id="PS50828"/>
    </source>
</evidence>